<dbReference type="InParanoid" id="A0A3Q3LR34"/>
<sequence length="738" mass="81027">MGVQGLTTVVEGNRDLLKDVKFRDSRLVIDGCSLYFWLYFKQGLDQQHGGDYDAFADLLTQFLSALAACNIQPYVVIDGGIDPSDKKFSTVRERLKSKIREADSIAHGRNGSVLPILTRDVFIQSLIQKGVPLVQCPAEADWEIACLAHQWNCPVLSNDSDFYIFYLPGGYLPLRFFQWTNLNGKASNRYIPARSYTTNGLCGLFGIARWEFLPLCAVLIGNDYGAPKDADKVFAMLDTCMGGGGRNTSRIEHLFLWLSSFTKLPDALEEVIGMMGEEGGKGKRGQKGGLSSHLWAAMHEYYITPQSSLAHWFSGGRTAPGEQTFALMQLPECLLQAAARGLLAPLVVDAVVMHRILLMPQVENSKLASSHCSARAIRQAIYGILLQREAHDVRVQGNISLDVRGMRGGRGQRGRGRAGSQGYRGWEQGSLFSTHVGFNGEQAASATPIQAQGSSAAICVEEYDRLDLNLKKNQVEAHSPRTPVPLHAIEQAPVAVRLGALLEVLGVKESALASVTPHLKLAVAVTGFWLREAVPTPSQLHLQALLLGMVYGELSWNNQPEATQLYHAVPCCPNLAAEHNVWAGLDRQRVRHGERRGLDVGVAHSFSQWQACLWSALCLNHLLLLPLPEPHLSWLFSGTLVHGLFRYLKGGRSAESLLPMGSLSGKLYSTLLDAVRKCSSKADPSSSAAGRRKRGRGRGRRGRGGGGRGAWGGWQGVEEIDNRFALLMNEEGYDEYWQ</sequence>
<dbReference type="OrthoDB" id="25987at2759"/>
<dbReference type="STRING" id="205130.ENSMAMP00000015697"/>
<feature type="compositionally biased region" description="Basic residues" evidence="2">
    <location>
        <begin position="690"/>
        <end position="703"/>
    </location>
</feature>
<dbReference type="SUPFAM" id="SSF88723">
    <property type="entry name" value="PIN domain-like"/>
    <property type="match status" value="1"/>
</dbReference>
<dbReference type="RefSeq" id="XP_026155501.1">
    <property type="nucleotide sequence ID" value="XM_026299716.2"/>
</dbReference>
<dbReference type="Ensembl" id="ENSMAMT00000016126.2">
    <property type="protein sequence ID" value="ENSMAMP00000015697.1"/>
    <property type="gene ID" value="ENSMAMG00000010656.2"/>
</dbReference>
<dbReference type="Proteomes" id="UP000261640">
    <property type="component" value="Unplaced"/>
</dbReference>
<proteinExistence type="inferred from homology"/>
<dbReference type="AlphaFoldDB" id="A0A3Q3LR34"/>
<dbReference type="InterPro" id="IPR029060">
    <property type="entry name" value="PIN-like_dom_sf"/>
</dbReference>
<dbReference type="PANTHER" id="PTHR15665:SF1">
    <property type="entry name" value="PROTEIN ASTEROID HOMOLOG 1"/>
    <property type="match status" value="1"/>
</dbReference>
<dbReference type="Pfam" id="PF12813">
    <property type="entry name" value="XPG_I_2"/>
    <property type="match status" value="1"/>
</dbReference>
<dbReference type="GeneTree" id="ENSGT00390000010145"/>
<dbReference type="CTD" id="100003699"/>
<dbReference type="InterPro" id="IPR039436">
    <property type="entry name" value="Asteroid_dom"/>
</dbReference>
<dbReference type="InterPro" id="IPR026832">
    <property type="entry name" value="Asteroid"/>
</dbReference>
<evidence type="ECO:0000256" key="2">
    <source>
        <dbReference type="SAM" id="MobiDB-lite"/>
    </source>
</evidence>
<dbReference type="FunCoup" id="A0A3Q3LR34">
    <property type="interactions" value="924"/>
</dbReference>
<keyword evidence="5" id="KW-1185">Reference proteome</keyword>
<evidence type="ECO:0000259" key="3">
    <source>
        <dbReference type="Pfam" id="PF12813"/>
    </source>
</evidence>
<feature type="region of interest" description="Disordered" evidence="2">
    <location>
        <begin position="680"/>
        <end position="710"/>
    </location>
</feature>
<name>A0A3Q3LR34_9TELE</name>
<dbReference type="Gene3D" id="3.40.50.1010">
    <property type="entry name" value="5'-nuclease"/>
    <property type="match status" value="1"/>
</dbReference>
<dbReference type="GeneID" id="113125995"/>
<dbReference type="PANTHER" id="PTHR15665">
    <property type="entry name" value="ASTEROID PROTEIN"/>
    <property type="match status" value="1"/>
</dbReference>
<reference evidence="4" key="1">
    <citation type="submission" date="2025-08" db="UniProtKB">
        <authorList>
            <consortium name="Ensembl"/>
        </authorList>
    </citation>
    <scope>IDENTIFICATION</scope>
</reference>
<evidence type="ECO:0000313" key="4">
    <source>
        <dbReference type="Ensembl" id="ENSMAMP00000015697.1"/>
    </source>
</evidence>
<protein>
    <recommendedName>
        <fullName evidence="3">Asteroid domain-containing protein</fullName>
    </recommendedName>
</protein>
<comment type="similarity">
    <text evidence="1">Belongs to the asteroid family.</text>
</comment>
<evidence type="ECO:0000313" key="5">
    <source>
        <dbReference type="Proteomes" id="UP000261640"/>
    </source>
</evidence>
<organism evidence="4 5">
    <name type="scientific">Mastacembelus armatus</name>
    <name type="common">zig-zag eel</name>
    <dbReference type="NCBI Taxonomy" id="205130"/>
    <lineage>
        <taxon>Eukaryota</taxon>
        <taxon>Metazoa</taxon>
        <taxon>Chordata</taxon>
        <taxon>Craniata</taxon>
        <taxon>Vertebrata</taxon>
        <taxon>Euteleostomi</taxon>
        <taxon>Actinopterygii</taxon>
        <taxon>Neopterygii</taxon>
        <taxon>Teleostei</taxon>
        <taxon>Neoteleostei</taxon>
        <taxon>Acanthomorphata</taxon>
        <taxon>Anabantaria</taxon>
        <taxon>Synbranchiformes</taxon>
        <taxon>Mastacembelidae</taxon>
        <taxon>Mastacembelus</taxon>
    </lineage>
</organism>
<reference evidence="4" key="2">
    <citation type="submission" date="2025-09" db="UniProtKB">
        <authorList>
            <consortium name="Ensembl"/>
        </authorList>
    </citation>
    <scope>IDENTIFICATION</scope>
</reference>
<evidence type="ECO:0000256" key="1">
    <source>
        <dbReference type="ARBA" id="ARBA00007398"/>
    </source>
</evidence>
<accession>A0A3Q3LR34</accession>
<feature type="domain" description="Asteroid" evidence="3">
    <location>
        <begin position="99"/>
        <end position="217"/>
    </location>
</feature>